<evidence type="ECO:0000256" key="4">
    <source>
        <dbReference type="ARBA" id="ARBA00023136"/>
    </source>
</evidence>
<dbReference type="PANTHER" id="PTHR10721:SF1">
    <property type="entry name" value="MITOCHONDRIAL IMPORT INNER MEMBRANE TRANSLOCASE SUBUNIT TIM44"/>
    <property type="match status" value="1"/>
</dbReference>
<evidence type="ECO:0000256" key="2">
    <source>
        <dbReference type="ARBA" id="ARBA00009597"/>
    </source>
</evidence>
<sequence>MTPEIVILAMIAAFLGLRLYSVLGRRAEHEEEPIQGRFEGRQGQPGAPRVPTPKTDAKAEAKGDERGRIGQPQRLREMPLAPPSVERGLAEISSADRRFDAYAFLEGARSAYRLILESFWKGDKAELRTLCDGDVYDSFAAAIDARAAAGETMDNRLIRIEDVAIVSAGVESGQARITLRFRSDIAAVTRDAEGHVIAGSLDDAIEAVDVWTFSRQLNSSGPDWLLDETDAG</sequence>
<dbReference type="SMART" id="SM00978">
    <property type="entry name" value="Tim44"/>
    <property type="match status" value="1"/>
</dbReference>
<evidence type="ECO:0000313" key="8">
    <source>
        <dbReference type="Proteomes" id="UP000249082"/>
    </source>
</evidence>
<evidence type="ECO:0000313" key="7">
    <source>
        <dbReference type="EMBL" id="PZQ57172.1"/>
    </source>
</evidence>
<dbReference type="SUPFAM" id="SSF54427">
    <property type="entry name" value="NTF2-like"/>
    <property type="match status" value="1"/>
</dbReference>
<dbReference type="AlphaFoldDB" id="A0A2W5NUA8"/>
<dbReference type="Gene3D" id="3.10.450.240">
    <property type="match status" value="1"/>
</dbReference>
<dbReference type="GO" id="GO:0016020">
    <property type="term" value="C:membrane"/>
    <property type="evidence" value="ECO:0007669"/>
    <property type="project" value="UniProtKB-SubCell"/>
</dbReference>
<protein>
    <submittedName>
        <fullName evidence="7">Preprotein translocase subunit Tim44</fullName>
    </submittedName>
</protein>
<feature type="region of interest" description="Disordered" evidence="5">
    <location>
        <begin position="31"/>
        <end position="76"/>
    </location>
</feature>
<accession>A0A2W5NUA8</accession>
<evidence type="ECO:0000256" key="5">
    <source>
        <dbReference type="SAM" id="MobiDB-lite"/>
    </source>
</evidence>
<evidence type="ECO:0000256" key="3">
    <source>
        <dbReference type="ARBA" id="ARBA00022946"/>
    </source>
</evidence>
<keyword evidence="3" id="KW-0809">Transit peptide</keyword>
<gene>
    <name evidence="7" type="ORF">DI555_03450</name>
</gene>
<dbReference type="PANTHER" id="PTHR10721">
    <property type="entry name" value="MITOCHONDRIAL IMPORT INNER MEMBRANE TRANSLOCASE SUBUNIT TIM44"/>
    <property type="match status" value="1"/>
</dbReference>
<feature type="compositionally biased region" description="Basic and acidic residues" evidence="5">
    <location>
        <begin position="31"/>
        <end position="40"/>
    </location>
</feature>
<dbReference type="GO" id="GO:0051087">
    <property type="term" value="F:protein-folding chaperone binding"/>
    <property type="evidence" value="ECO:0007669"/>
    <property type="project" value="TreeGrafter"/>
</dbReference>
<comment type="similarity">
    <text evidence="2">Belongs to the Tim44 family.</text>
</comment>
<evidence type="ECO:0000256" key="1">
    <source>
        <dbReference type="ARBA" id="ARBA00004370"/>
    </source>
</evidence>
<name>A0A2W5NUA8_9SPHN</name>
<dbReference type="InterPro" id="IPR032710">
    <property type="entry name" value="NTF2-like_dom_sf"/>
</dbReference>
<feature type="domain" description="Tim44-like" evidence="6">
    <location>
        <begin position="85"/>
        <end position="231"/>
    </location>
</feature>
<evidence type="ECO:0000259" key="6">
    <source>
        <dbReference type="SMART" id="SM00978"/>
    </source>
</evidence>
<dbReference type="Proteomes" id="UP000249082">
    <property type="component" value="Unassembled WGS sequence"/>
</dbReference>
<proteinExistence type="inferred from homology"/>
<feature type="compositionally biased region" description="Basic and acidic residues" evidence="5">
    <location>
        <begin position="55"/>
        <end position="68"/>
    </location>
</feature>
<dbReference type="InterPro" id="IPR007379">
    <property type="entry name" value="Tim44-like_dom"/>
</dbReference>
<comment type="caution">
    <text evidence="7">The sequence shown here is derived from an EMBL/GenBank/DDBJ whole genome shotgun (WGS) entry which is preliminary data.</text>
</comment>
<dbReference type="EMBL" id="QFPX01000002">
    <property type="protein sequence ID" value="PZQ57172.1"/>
    <property type="molecule type" value="Genomic_DNA"/>
</dbReference>
<dbReference type="NCBIfam" id="NF033779">
    <property type="entry name" value="Tim44_TimA_adap"/>
    <property type="match status" value="1"/>
</dbReference>
<dbReference type="InterPro" id="IPR039544">
    <property type="entry name" value="Tim44-like"/>
</dbReference>
<reference evidence="7 8" key="1">
    <citation type="submission" date="2017-08" db="EMBL/GenBank/DDBJ databases">
        <title>Infants hospitalized years apart are colonized by the same room-sourced microbial strains.</title>
        <authorList>
            <person name="Brooks B."/>
            <person name="Olm M.R."/>
            <person name="Firek B.A."/>
            <person name="Baker R."/>
            <person name="Thomas B.C."/>
            <person name="Morowitz M.J."/>
            <person name="Banfield J.F."/>
        </authorList>
    </citation>
    <scope>NUCLEOTIDE SEQUENCE [LARGE SCALE GENOMIC DNA]</scope>
    <source>
        <strain evidence="7">S2_005_002_R2_33</strain>
    </source>
</reference>
<comment type="subcellular location">
    <subcellularLocation>
        <location evidence="1">Membrane</location>
    </subcellularLocation>
</comment>
<dbReference type="GO" id="GO:0030150">
    <property type="term" value="P:protein import into mitochondrial matrix"/>
    <property type="evidence" value="ECO:0007669"/>
    <property type="project" value="TreeGrafter"/>
</dbReference>
<dbReference type="Pfam" id="PF04280">
    <property type="entry name" value="Tim44"/>
    <property type="match status" value="1"/>
</dbReference>
<keyword evidence="4" id="KW-0472">Membrane</keyword>
<organism evidence="7 8">
    <name type="scientific">Novosphingobium pentaromativorans</name>
    <dbReference type="NCBI Taxonomy" id="205844"/>
    <lineage>
        <taxon>Bacteria</taxon>
        <taxon>Pseudomonadati</taxon>
        <taxon>Pseudomonadota</taxon>
        <taxon>Alphaproteobacteria</taxon>
        <taxon>Sphingomonadales</taxon>
        <taxon>Sphingomonadaceae</taxon>
        <taxon>Novosphingobium</taxon>
    </lineage>
</organism>